<dbReference type="Gene3D" id="3.40.710.10">
    <property type="entry name" value="DD-peptidase/beta-lactamase superfamily"/>
    <property type="match status" value="1"/>
</dbReference>
<protein>
    <recommendedName>
        <fullName evidence="1">Beta-lactamase class A catalytic domain-containing protein</fullName>
    </recommendedName>
</protein>
<feature type="domain" description="Beta-lactamase class A catalytic" evidence="1">
    <location>
        <begin position="56"/>
        <end position="189"/>
    </location>
</feature>
<dbReference type="EMBL" id="BAAAUD010000038">
    <property type="protein sequence ID" value="GAA2947832.1"/>
    <property type="molecule type" value="Genomic_DNA"/>
</dbReference>
<reference evidence="2 3" key="1">
    <citation type="journal article" date="2019" name="Int. J. Syst. Evol. Microbiol.">
        <title>The Global Catalogue of Microorganisms (GCM) 10K type strain sequencing project: providing services to taxonomists for standard genome sequencing and annotation.</title>
        <authorList>
            <consortium name="The Broad Institute Genomics Platform"/>
            <consortium name="The Broad Institute Genome Sequencing Center for Infectious Disease"/>
            <person name="Wu L."/>
            <person name="Ma J."/>
        </authorList>
    </citation>
    <scope>NUCLEOTIDE SEQUENCE [LARGE SCALE GENOMIC DNA]</scope>
    <source>
        <strain evidence="2 3">JCM 9088</strain>
    </source>
</reference>
<evidence type="ECO:0000313" key="2">
    <source>
        <dbReference type="EMBL" id="GAA2947832.1"/>
    </source>
</evidence>
<dbReference type="Proteomes" id="UP001500403">
    <property type="component" value="Unassembled WGS sequence"/>
</dbReference>
<dbReference type="PANTHER" id="PTHR35333:SF3">
    <property type="entry name" value="BETA-LACTAMASE-TYPE TRANSPEPTIDASE FOLD CONTAINING PROTEIN"/>
    <property type="match status" value="1"/>
</dbReference>
<proteinExistence type="predicted"/>
<dbReference type="PANTHER" id="PTHR35333">
    <property type="entry name" value="BETA-LACTAMASE"/>
    <property type="match status" value="1"/>
</dbReference>
<dbReference type="Pfam" id="PF13354">
    <property type="entry name" value="Beta-lactamase2"/>
    <property type="match status" value="1"/>
</dbReference>
<dbReference type="SUPFAM" id="SSF56601">
    <property type="entry name" value="beta-lactamase/transpeptidase-like"/>
    <property type="match status" value="1"/>
</dbReference>
<name>A0ABN3XCV1_9ACTN</name>
<evidence type="ECO:0000259" key="1">
    <source>
        <dbReference type="Pfam" id="PF13354"/>
    </source>
</evidence>
<sequence>MEVSFAVSGPGSGWCAAYGEGRFPAASVVKVGILAALLLRARDEGRALGREERRYAEAMIRRSDNDAASALWTVIGGAAGLDAAQARLGLTRTAADRAWGRTRTTARDQVALLRAVFGAGPGVLDEESRTYIGALMGQVVAGQDWGVSAAGSGAALKNGWMPRDATGLWAVHSIGRVEVDGRGVLVAVLSEGHTTKEAGIAVVEAVARAAVGAAVGRTGGRLRRAGGHP</sequence>
<dbReference type="InterPro" id="IPR045155">
    <property type="entry name" value="Beta-lactam_cat"/>
</dbReference>
<organism evidence="2 3">
    <name type="scientific">Streptomyces enissocaesilis</name>
    <dbReference type="NCBI Taxonomy" id="332589"/>
    <lineage>
        <taxon>Bacteria</taxon>
        <taxon>Bacillati</taxon>
        <taxon>Actinomycetota</taxon>
        <taxon>Actinomycetes</taxon>
        <taxon>Kitasatosporales</taxon>
        <taxon>Streptomycetaceae</taxon>
        <taxon>Streptomyces</taxon>
        <taxon>Streptomyces rochei group</taxon>
    </lineage>
</organism>
<evidence type="ECO:0000313" key="3">
    <source>
        <dbReference type="Proteomes" id="UP001500403"/>
    </source>
</evidence>
<comment type="caution">
    <text evidence="2">The sequence shown here is derived from an EMBL/GenBank/DDBJ whole genome shotgun (WGS) entry which is preliminary data.</text>
</comment>
<keyword evidence="3" id="KW-1185">Reference proteome</keyword>
<accession>A0ABN3XCV1</accession>
<dbReference type="InterPro" id="IPR000871">
    <property type="entry name" value="Beta-lactam_class-A"/>
</dbReference>
<dbReference type="InterPro" id="IPR012338">
    <property type="entry name" value="Beta-lactam/transpept-like"/>
</dbReference>
<gene>
    <name evidence="2" type="ORF">GCM10010446_36260</name>
</gene>